<dbReference type="PROSITE" id="PS51186">
    <property type="entry name" value="GNAT"/>
    <property type="match status" value="1"/>
</dbReference>
<evidence type="ECO:0000259" key="1">
    <source>
        <dbReference type="PROSITE" id="PS51186"/>
    </source>
</evidence>
<dbReference type="InterPro" id="IPR000182">
    <property type="entry name" value="GNAT_dom"/>
</dbReference>
<dbReference type="EC" id="2.3.1.-" evidence="2"/>
<name>A0ABT7L904_9BACI</name>
<dbReference type="GO" id="GO:0016746">
    <property type="term" value="F:acyltransferase activity"/>
    <property type="evidence" value="ECO:0007669"/>
    <property type="project" value="UniProtKB-KW"/>
</dbReference>
<dbReference type="SUPFAM" id="SSF55729">
    <property type="entry name" value="Acyl-CoA N-acyltransferases (Nat)"/>
    <property type="match status" value="1"/>
</dbReference>
<comment type="caution">
    <text evidence="2">The sequence shown here is derived from an EMBL/GenBank/DDBJ whole genome shotgun (WGS) entry which is preliminary data.</text>
</comment>
<gene>
    <name evidence="2" type="ORF">QQS35_18070</name>
</gene>
<feature type="domain" description="N-acetyltransferase" evidence="1">
    <location>
        <begin position="9"/>
        <end position="155"/>
    </location>
</feature>
<dbReference type="Proteomes" id="UP001235343">
    <property type="component" value="Unassembled WGS sequence"/>
</dbReference>
<evidence type="ECO:0000313" key="2">
    <source>
        <dbReference type="EMBL" id="MDL4842349.1"/>
    </source>
</evidence>
<dbReference type="CDD" id="cd04301">
    <property type="entry name" value="NAT_SF"/>
    <property type="match status" value="1"/>
</dbReference>
<dbReference type="Gene3D" id="3.40.630.30">
    <property type="match status" value="1"/>
</dbReference>
<dbReference type="Pfam" id="PF00583">
    <property type="entry name" value="Acetyltransf_1"/>
    <property type="match status" value="1"/>
</dbReference>
<keyword evidence="3" id="KW-1185">Reference proteome</keyword>
<evidence type="ECO:0000313" key="3">
    <source>
        <dbReference type="Proteomes" id="UP001235343"/>
    </source>
</evidence>
<keyword evidence="2" id="KW-0012">Acyltransferase</keyword>
<dbReference type="EMBL" id="JASTZU010000058">
    <property type="protein sequence ID" value="MDL4842349.1"/>
    <property type="molecule type" value="Genomic_DNA"/>
</dbReference>
<keyword evidence="2" id="KW-0808">Transferase</keyword>
<reference evidence="2 3" key="1">
    <citation type="submission" date="2023-06" db="EMBL/GenBank/DDBJ databases">
        <title>Aquibacillus rhizosphaerae LR5S19.</title>
        <authorList>
            <person name="Sun J.-Q."/>
        </authorList>
    </citation>
    <scope>NUCLEOTIDE SEQUENCE [LARGE SCALE GENOMIC DNA]</scope>
    <source>
        <strain evidence="2 3">LR5S19</strain>
    </source>
</reference>
<protein>
    <submittedName>
        <fullName evidence="2">GNAT family N-acetyltransferase</fullName>
        <ecNumber evidence="2">2.3.1.-</ecNumber>
    </submittedName>
</protein>
<sequence length="155" mass="17813">MIIKRAKVENYRAITELFEELIKEISEKTSKPSKLPPISQTLELCKYYLESETYIVFVAEVDDQIVGFLSLCSSYSLYAGGEFGVIQEFFVSPAHRSKKIGSKLLVEAIQSGEKFGWKRIEVATPPLPQFNQSFMFYRNNSFEDGEGRKMKFIIE</sequence>
<organism evidence="2 3">
    <name type="scientific">Aquibacillus rhizosphaerae</name>
    <dbReference type="NCBI Taxonomy" id="3051431"/>
    <lineage>
        <taxon>Bacteria</taxon>
        <taxon>Bacillati</taxon>
        <taxon>Bacillota</taxon>
        <taxon>Bacilli</taxon>
        <taxon>Bacillales</taxon>
        <taxon>Bacillaceae</taxon>
        <taxon>Aquibacillus</taxon>
    </lineage>
</organism>
<accession>A0ABT7L904</accession>
<proteinExistence type="predicted"/>
<dbReference type="RefSeq" id="WP_285933626.1">
    <property type="nucleotide sequence ID" value="NZ_JASTZU010000058.1"/>
</dbReference>
<dbReference type="InterPro" id="IPR016181">
    <property type="entry name" value="Acyl_CoA_acyltransferase"/>
</dbReference>